<reference evidence="2" key="1">
    <citation type="submission" date="2025-08" db="UniProtKB">
        <authorList>
            <consortium name="RefSeq"/>
        </authorList>
    </citation>
    <scope>IDENTIFICATION</scope>
    <source>
        <tissue evidence="2">Tongue muscle</tissue>
    </source>
</reference>
<dbReference type="Pfam" id="PF19030">
    <property type="entry name" value="TSP1_ADAMTS"/>
    <property type="match status" value="1"/>
</dbReference>
<proteinExistence type="predicted"/>
<dbReference type="RefSeq" id="XP_070320799.1">
    <property type="nucleotide sequence ID" value="XM_070464698.1"/>
</dbReference>
<dbReference type="InterPro" id="IPR036383">
    <property type="entry name" value="TSP1_rpt_sf"/>
</dbReference>
<dbReference type="InterPro" id="IPR000884">
    <property type="entry name" value="TSP1_rpt"/>
</dbReference>
<protein>
    <submittedName>
        <fullName evidence="2">Uncharacterized protein isoform X2</fullName>
    </submittedName>
</protein>
<evidence type="ECO:0000313" key="1">
    <source>
        <dbReference type="Proteomes" id="UP001652640"/>
    </source>
</evidence>
<gene>
    <name evidence="2" type="primary">LOC139034237</name>
</gene>
<dbReference type="PROSITE" id="PS50092">
    <property type="entry name" value="TSP1"/>
    <property type="match status" value="1"/>
</dbReference>
<organism evidence="1 2">
    <name type="scientific">Odocoileus virginianus</name>
    <name type="common">White-tailed deer</name>
    <dbReference type="NCBI Taxonomy" id="9874"/>
    <lineage>
        <taxon>Eukaryota</taxon>
        <taxon>Metazoa</taxon>
        <taxon>Chordata</taxon>
        <taxon>Craniata</taxon>
        <taxon>Vertebrata</taxon>
        <taxon>Euteleostomi</taxon>
        <taxon>Mammalia</taxon>
        <taxon>Eutheria</taxon>
        <taxon>Laurasiatheria</taxon>
        <taxon>Artiodactyla</taxon>
        <taxon>Ruminantia</taxon>
        <taxon>Pecora</taxon>
        <taxon>Cervidae</taxon>
        <taxon>Odocoileinae</taxon>
        <taxon>Odocoileus</taxon>
    </lineage>
</organism>
<accession>A0ABM4HZ05</accession>
<dbReference type="SUPFAM" id="SSF82895">
    <property type="entry name" value="TSP-1 type 1 repeat"/>
    <property type="match status" value="1"/>
</dbReference>
<name>A0ABM4HZ05_ODOVR</name>
<dbReference type="Gene3D" id="2.20.100.10">
    <property type="entry name" value="Thrombospondin type-1 (TSP1) repeat"/>
    <property type="match status" value="1"/>
</dbReference>
<sequence>MALVVKNLPANAGAAGDRWLTGTWSECSVSCGEGFRSWQVTCKHTRANGMVQALLLSVSPETGLWGEDPVPGTPVFRGLLNKGTRSRYTMPRSWQWFGANRSCQKSCWASCSVMRPWSSRNRANPPNIRVEAVKGILRSENWLEASYAFTSNNVMKL</sequence>
<evidence type="ECO:0000313" key="2">
    <source>
        <dbReference type="RefSeq" id="XP_070320799.1"/>
    </source>
</evidence>
<keyword evidence="1" id="KW-1185">Reference proteome</keyword>
<dbReference type="Proteomes" id="UP001652640">
    <property type="component" value="Unplaced"/>
</dbReference>
<dbReference type="GeneID" id="139034237"/>